<feature type="transmembrane region" description="Helical" evidence="5">
    <location>
        <begin position="225"/>
        <end position="246"/>
    </location>
</feature>
<feature type="transmembrane region" description="Helical" evidence="5">
    <location>
        <begin position="137"/>
        <end position="157"/>
    </location>
</feature>
<dbReference type="Gene3D" id="1.20.1250.20">
    <property type="entry name" value="MFS general substrate transporter like domains"/>
    <property type="match status" value="1"/>
</dbReference>
<feature type="transmembrane region" description="Helical" evidence="5">
    <location>
        <begin position="79"/>
        <end position="97"/>
    </location>
</feature>
<comment type="subcellular location">
    <subcellularLocation>
        <location evidence="1">Cell membrane</location>
        <topology evidence="1">Multi-pass membrane protein</topology>
    </subcellularLocation>
</comment>
<dbReference type="Pfam" id="PF07690">
    <property type="entry name" value="MFS_1"/>
    <property type="match status" value="1"/>
</dbReference>
<comment type="caution">
    <text evidence="7">The sequence shown here is derived from an EMBL/GenBank/DDBJ whole genome shotgun (WGS) entry which is preliminary data.</text>
</comment>
<dbReference type="Proteomes" id="UP000517916">
    <property type="component" value="Unassembled WGS sequence"/>
</dbReference>
<dbReference type="InterPro" id="IPR036259">
    <property type="entry name" value="MFS_trans_sf"/>
</dbReference>
<evidence type="ECO:0000313" key="7">
    <source>
        <dbReference type="EMBL" id="MBA8926423.1"/>
    </source>
</evidence>
<evidence type="ECO:0000259" key="6">
    <source>
        <dbReference type="PROSITE" id="PS50850"/>
    </source>
</evidence>
<protein>
    <submittedName>
        <fullName evidence="7">EmrB/QacA subfamily drug resistance transporter</fullName>
    </submittedName>
</protein>
<dbReference type="SUPFAM" id="SSF103473">
    <property type="entry name" value="MFS general substrate transporter"/>
    <property type="match status" value="1"/>
</dbReference>
<feature type="transmembrane region" description="Helical" evidence="5">
    <location>
        <begin position="355"/>
        <end position="381"/>
    </location>
</feature>
<reference evidence="7 8" key="1">
    <citation type="submission" date="2020-08" db="EMBL/GenBank/DDBJ databases">
        <title>Genomic Encyclopedia of Archaeal and Bacterial Type Strains, Phase II (KMG-II): from individual species to whole genera.</title>
        <authorList>
            <person name="Goeker M."/>
        </authorList>
    </citation>
    <scope>NUCLEOTIDE SEQUENCE [LARGE SCALE GENOMIC DNA]</scope>
    <source>
        <strain evidence="7 8">DSM 43850</strain>
    </source>
</reference>
<proteinExistence type="predicted"/>
<evidence type="ECO:0000256" key="3">
    <source>
        <dbReference type="ARBA" id="ARBA00022989"/>
    </source>
</evidence>
<evidence type="ECO:0000256" key="2">
    <source>
        <dbReference type="ARBA" id="ARBA00022692"/>
    </source>
</evidence>
<sequence length="494" mass="50618">MQAERHPRRWLIMGVLCLALLVVVIDNTVLNVAVPSLIAKLGAGTSDIQWMINAYVLTLAGLLVAAGSLADRFGRKRSVLFGLAVFGIGSLFAAFSVSTGMLIGARAFMGVGGAFLMPGTLAVVVRVFDDEERPRAISIWTAALSVGIAAGPVLGGLLLQHFWWGSVFLINLPVAVLAFVAVALLVPESRDPAGGRVDVLGAALSTVAVVSLVFAVISIPEHGWGSTVVLGSAALGLVVLGVFAWWERRAPNPMLDVRLFTNRRFTGAVSGMVLGQFGIAGSIFLLTMYLQFVLRYEPIEAGLRVAPTSVAMVVVSTWFNAPLLRRLGTPLALVAGMTVGAVGIAVIALTSGSGYAPVFVGVLLLGAGFGLAGPVAVNALMGAIPVERAGTVSGVSGMLGQIGDGLGVAVLGAALAGWFGAALPSGLSPDAARSLPTALSEVGGHPELVNQVRSGFAESLATAQLLGAGAVLAGGLVAGLLLWRAQRVREPVAV</sequence>
<feature type="transmembrane region" description="Helical" evidence="5">
    <location>
        <begin position="12"/>
        <end position="38"/>
    </location>
</feature>
<keyword evidence="8" id="KW-1185">Reference proteome</keyword>
<organism evidence="7 8">
    <name type="scientific">Kutzneria viridogrisea</name>
    <dbReference type="NCBI Taxonomy" id="47990"/>
    <lineage>
        <taxon>Bacteria</taxon>
        <taxon>Bacillati</taxon>
        <taxon>Actinomycetota</taxon>
        <taxon>Actinomycetes</taxon>
        <taxon>Pseudonocardiales</taxon>
        <taxon>Pseudonocardiaceae</taxon>
        <taxon>Kutzneria</taxon>
    </lineage>
</organism>
<evidence type="ECO:0000313" key="8">
    <source>
        <dbReference type="Proteomes" id="UP000517916"/>
    </source>
</evidence>
<dbReference type="CDD" id="cd17321">
    <property type="entry name" value="MFS_MMR_MDR_like"/>
    <property type="match status" value="1"/>
</dbReference>
<dbReference type="Gene3D" id="1.20.1720.10">
    <property type="entry name" value="Multidrug resistance protein D"/>
    <property type="match status" value="1"/>
</dbReference>
<dbReference type="PROSITE" id="PS50850">
    <property type="entry name" value="MFS"/>
    <property type="match status" value="1"/>
</dbReference>
<keyword evidence="3 5" id="KW-1133">Transmembrane helix</keyword>
<dbReference type="InterPro" id="IPR020846">
    <property type="entry name" value="MFS_dom"/>
</dbReference>
<dbReference type="PRINTS" id="PR01036">
    <property type="entry name" value="TCRTETB"/>
</dbReference>
<keyword evidence="4 5" id="KW-0472">Membrane</keyword>
<feature type="transmembrane region" description="Helical" evidence="5">
    <location>
        <begin position="301"/>
        <end position="319"/>
    </location>
</feature>
<keyword evidence="2 5" id="KW-0812">Transmembrane</keyword>
<gene>
    <name evidence="7" type="ORF">BC739_003622</name>
</gene>
<dbReference type="EMBL" id="JACJID010000002">
    <property type="protein sequence ID" value="MBA8926423.1"/>
    <property type="molecule type" value="Genomic_DNA"/>
</dbReference>
<dbReference type="PANTHER" id="PTHR42718">
    <property type="entry name" value="MAJOR FACILITATOR SUPERFAMILY MULTIDRUG TRANSPORTER MFSC"/>
    <property type="match status" value="1"/>
</dbReference>
<dbReference type="InterPro" id="IPR011701">
    <property type="entry name" value="MFS"/>
</dbReference>
<evidence type="ECO:0000256" key="4">
    <source>
        <dbReference type="ARBA" id="ARBA00023136"/>
    </source>
</evidence>
<feature type="transmembrane region" description="Helical" evidence="5">
    <location>
        <begin position="463"/>
        <end position="483"/>
    </location>
</feature>
<feature type="transmembrane region" description="Helical" evidence="5">
    <location>
        <begin position="50"/>
        <end position="70"/>
    </location>
</feature>
<feature type="domain" description="Major facilitator superfamily (MFS) profile" evidence="6">
    <location>
        <begin position="12"/>
        <end position="486"/>
    </location>
</feature>
<feature type="transmembrane region" description="Helical" evidence="5">
    <location>
        <begin position="267"/>
        <end position="289"/>
    </location>
</feature>
<feature type="transmembrane region" description="Helical" evidence="5">
    <location>
        <begin position="103"/>
        <end position="125"/>
    </location>
</feature>
<accession>A0ABR6BHQ8</accession>
<evidence type="ECO:0000256" key="5">
    <source>
        <dbReference type="SAM" id="Phobius"/>
    </source>
</evidence>
<feature type="transmembrane region" description="Helical" evidence="5">
    <location>
        <begin position="331"/>
        <end position="349"/>
    </location>
</feature>
<evidence type="ECO:0000256" key="1">
    <source>
        <dbReference type="ARBA" id="ARBA00004651"/>
    </source>
</evidence>
<dbReference type="PANTHER" id="PTHR42718:SF42">
    <property type="entry name" value="EXPORT PROTEIN"/>
    <property type="match status" value="1"/>
</dbReference>
<name>A0ABR6BHQ8_9PSEU</name>
<feature type="transmembrane region" description="Helical" evidence="5">
    <location>
        <begin position="402"/>
        <end position="421"/>
    </location>
</feature>
<feature type="transmembrane region" description="Helical" evidence="5">
    <location>
        <begin position="163"/>
        <end position="187"/>
    </location>
</feature>
<dbReference type="RefSeq" id="WP_025360990.1">
    <property type="nucleotide sequence ID" value="NZ_BAAABQ010000009.1"/>
</dbReference>
<feature type="transmembrane region" description="Helical" evidence="5">
    <location>
        <begin position="199"/>
        <end position="219"/>
    </location>
</feature>